<organism evidence="1 2">
    <name type="scientific">Kickxella alabastrina</name>
    <dbReference type="NCBI Taxonomy" id="61397"/>
    <lineage>
        <taxon>Eukaryota</taxon>
        <taxon>Fungi</taxon>
        <taxon>Fungi incertae sedis</taxon>
        <taxon>Zoopagomycota</taxon>
        <taxon>Kickxellomycotina</taxon>
        <taxon>Kickxellomycetes</taxon>
        <taxon>Kickxellales</taxon>
        <taxon>Kickxellaceae</taxon>
        <taxon>Kickxella</taxon>
    </lineage>
</organism>
<protein>
    <submittedName>
        <fullName evidence="1">ESCRT-III subunit protein snf7</fullName>
    </submittedName>
</protein>
<sequence length="223" mass="24702">MKLFFGGSKPKATPKDAIITLRENLSMLEKRESHLQAKVENELRLARTNATKNKQAALAALKRKRLLESQIDKISGSRMTLETQVMAIEAANVNLETMKAMQKGAEAMKGIHKDLDIDKVDQTMDDIREQMDLANEVSEAISQPQMFGADLDEDELNAELEELEQEELDKQLLNAERAPVSLPKVPSAAVRQPGRAPAAVASFVDEDEDDELAELRESMGMAA</sequence>
<reference evidence="1" key="1">
    <citation type="submission" date="2022-07" db="EMBL/GenBank/DDBJ databases">
        <title>Phylogenomic reconstructions and comparative analyses of Kickxellomycotina fungi.</title>
        <authorList>
            <person name="Reynolds N.K."/>
            <person name="Stajich J.E."/>
            <person name="Barry K."/>
            <person name="Grigoriev I.V."/>
            <person name="Crous P."/>
            <person name="Smith M.E."/>
        </authorList>
    </citation>
    <scope>NUCLEOTIDE SEQUENCE</scope>
    <source>
        <strain evidence="1">Benny 63K</strain>
    </source>
</reference>
<gene>
    <name evidence="1" type="primary">SNF7</name>
    <name evidence="1" type="ORF">LPJ66_000180</name>
</gene>
<dbReference type="EMBL" id="JANBPG010000004">
    <property type="protein sequence ID" value="KAJ1902185.1"/>
    <property type="molecule type" value="Genomic_DNA"/>
</dbReference>
<accession>A0ACC1IWQ5</accession>
<name>A0ACC1IWQ5_9FUNG</name>
<evidence type="ECO:0000313" key="2">
    <source>
        <dbReference type="Proteomes" id="UP001150581"/>
    </source>
</evidence>
<comment type="caution">
    <text evidence="1">The sequence shown here is derived from an EMBL/GenBank/DDBJ whole genome shotgun (WGS) entry which is preliminary data.</text>
</comment>
<evidence type="ECO:0000313" key="1">
    <source>
        <dbReference type="EMBL" id="KAJ1902185.1"/>
    </source>
</evidence>
<keyword evidence="2" id="KW-1185">Reference proteome</keyword>
<dbReference type="Proteomes" id="UP001150581">
    <property type="component" value="Unassembled WGS sequence"/>
</dbReference>
<proteinExistence type="predicted"/>